<feature type="transmembrane region" description="Helical" evidence="2">
    <location>
        <begin position="79"/>
        <end position="102"/>
    </location>
</feature>
<keyword evidence="2" id="KW-0472">Membrane</keyword>
<dbReference type="InterPro" id="IPR046291">
    <property type="entry name" value="DUF6328"/>
</dbReference>
<keyword evidence="4" id="KW-1185">Reference proteome</keyword>
<feature type="transmembrane region" description="Helical" evidence="2">
    <location>
        <begin position="123"/>
        <end position="146"/>
    </location>
</feature>
<proteinExistence type="predicted"/>
<keyword evidence="2" id="KW-1133">Transmembrane helix</keyword>
<dbReference type="AlphaFoldDB" id="A0A2T0T660"/>
<evidence type="ECO:0000256" key="2">
    <source>
        <dbReference type="SAM" id="Phobius"/>
    </source>
</evidence>
<name>A0A2T0T660_9ACTN</name>
<reference evidence="3 4" key="1">
    <citation type="submission" date="2018-03" db="EMBL/GenBank/DDBJ databases">
        <title>Genomic Encyclopedia of Archaeal and Bacterial Type Strains, Phase II (KMG-II): from individual species to whole genera.</title>
        <authorList>
            <person name="Goeker M."/>
        </authorList>
    </citation>
    <scope>NUCLEOTIDE SEQUENCE [LARGE SCALE GENOMIC DNA]</scope>
    <source>
        <strain evidence="3 4">DSM 45416</strain>
    </source>
</reference>
<dbReference type="Pfam" id="PF19853">
    <property type="entry name" value="DUF6328"/>
    <property type="match status" value="1"/>
</dbReference>
<evidence type="ECO:0000256" key="1">
    <source>
        <dbReference type="SAM" id="MobiDB-lite"/>
    </source>
</evidence>
<feature type="transmembrane region" description="Helical" evidence="2">
    <location>
        <begin position="48"/>
        <end position="67"/>
    </location>
</feature>
<accession>A0A2T0T660</accession>
<dbReference type="Proteomes" id="UP000239210">
    <property type="component" value="Unassembled WGS sequence"/>
</dbReference>
<feature type="region of interest" description="Disordered" evidence="1">
    <location>
        <begin position="175"/>
        <end position="200"/>
    </location>
</feature>
<dbReference type="EMBL" id="PVTG01000019">
    <property type="protein sequence ID" value="PRY41133.1"/>
    <property type="molecule type" value="Genomic_DNA"/>
</dbReference>
<evidence type="ECO:0000313" key="4">
    <source>
        <dbReference type="Proteomes" id="UP000239210"/>
    </source>
</evidence>
<feature type="transmembrane region" description="Helical" evidence="2">
    <location>
        <begin position="152"/>
        <end position="169"/>
    </location>
</feature>
<sequence>MGGKGPTSDDGAPLRGRSRAAALRSARARGETLDQLLDRNLAELLQELRVAITGVQVLFAFLLGLAFTQRFTELDAFALTVYTVTLMATALATVVLIAPVSFHRLVFRRRQKAALIAVADRMLVTGLALLVLAISSGVLLVLDVVLGRGPGLVGSALVLLVAVGLWYGLPVRARRAGSGDDGPGDADDGRGDGEGGRPAG</sequence>
<protein>
    <recommendedName>
        <fullName evidence="5">Sodium:proton antiporter</fullName>
    </recommendedName>
</protein>
<evidence type="ECO:0000313" key="3">
    <source>
        <dbReference type="EMBL" id="PRY41133.1"/>
    </source>
</evidence>
<organism evidence="3 4">
    <name type="scientific">Geodermatophilus tzadiensis</name>
    <dbReference type="NCBI Taxonomy" id="1137988"/>
    <lineage>
        <taxon>Bacteria</taxon>
        <taxon>Bacillati</taxon>
        <taxon>Actinomycetota</taxon>
        <taxon>Actinomycetes</taxon>
        <taxon>Geodermatophilales</taxon>
        <taxon>Geodermatophilaceae</taxon>
        <taxon>Geodermatophilus</taxon>
    </lineage>
</organism>
<comment type="caution">
    <text evidence="3">The sequence shown here is derived from an EMBL/GenBank/DDBJ whole genome shotgun (WGS) entry which is preliminary data.</text>
</comment>
<keyword evidence="2" id="KW-0812">Transmembrane</keyword>
<evidence type="ECO:0008006" key="5">
    <source>
        <dbReference type="Google" id="ProtNLM"/>
    </source>
</evidence>
<gene>
    <name evidence="3" type="ORF">LY71_11914</name>
</gene>
<feature type="compositionally biased region" description="Basic and acidic residues" evidence="1">
    <location>
        <begin position="187"/>
        <end position="200"/>
    </location>
</feature>